<evidence type="ECO:0000313" key="1">
    <source>
        <dbReference type="EMBL" id="UYT09932.1"/>
    </source>
</evidence>
<dbReference type="InterPro" id="IPR009057">
    <property type="entry name" value="Homeodomain-like_sf"/>
</dbReference>
<evidence type="ECO:0000313" key="2">
    <source>
        <dbReference type="Proteomes" id="UP001164042"/>
    </source>
</evidence>
<organism evidence="1 2">
    <name type="scientific">Lactococcus garvieae</name>
    <dbReference type="NCBI Taxonomy" id="1363"/>
    <lineage>
        <taxon>Bacteria</taxon>
        <taxon>Bacillati</taxon>
        <taxon>Bacillota</taxon>
        <taxon>Bacilli</taxon>
        <taxon>Lactobacillales</taxon>
        <taxon>Streptococcaceae</taxon>
        <taxon>Lactococcus</taxon>
    </lineage>
</organism>
<protein>
    <submittedName>
        <fullName evidence="1">Transposase</fullName>
    </submittedName>
</protein>
<gene>
    <name evidence="1" type="ORF">OF801_08110</name>
</gene>
<dbReference type="Proteomes" id="UP001164042">
    <property type="component" value="Chromosome"/>
</dbReference>
<dbReference type="SUPFAM" id="SSF46689">
    <property type="entry name" value="Homeodomain-like"/>
    <property type="match status" value="1"/>
</dbReference>
<dbReference type="EMBL" id="CP109635">
    <property type="protein sequence ID" value="UYT09932.1"/>
    <property type="molecule type" value="Genomic_DNA"/>
</dbReference>
<name>A0AA46TV39_9LACT</name>
<sequence>MSGFKRYDEDFKQSLVNLYQTGKTQSELCKDYGVSV</sequence>
<dbReference type="AlphaFoldDB" id="A0AA46TV39"/>
<accession>A0AA46TV39</accession>
<proteinExistence type="predicted"/>
<reference evidence="1" key="1">
    <citation type="submission" date="2022-10" db="EMBL/GenBank/DDBJ databases">
        <title>Genome assembly of Lactococcus garvieae isolates from cricket gut.</title>
        <authorList>
            <person name="Luecke A.R."/>
            <person name="Brown A.M.V."/>
            <person name="Wakeman C.A."/>
        </authorList>
    </citation>
    <scope>NUCLEOTIDE SEQUENCE</scope>
    <source>
        <strain evidence="1">Alexii-11_2</strain>
    </source>
</reference>